<reference evidence="2" key="1">
    <citation type="submission" date="2018-12" db="EMBL/GenBank/DDBJ databases">
        <authorList>
            <person name="Will S."/>
            <person name="Neumann-Schaal M."/>
            <person name="Henke P."/>
        </authorList>
    </citation>
    <scope>NUCLEOTIDE SEQUENCE</scope>
    <source>
        <strain evidence="2">PCC 7102</strain>
    </source>
</reference>
<dbReference type="AlphaFoldDB" id="A0A3S1CKZ8"/>
<dbReference type="Proteomes" id="UP000271624">
    <property type="component" value="Unassembled WGS sequence"/>
</dbReference>
<dbReference type="InterPro" id="IPR029044">
    <property type="entry name" value="Nucleotide-diphossugar_trans"/>
</dbReference>
<dbReference type="Pfam" id="PF00535">
    <property type="entry name" value="Glycos_transf_2"/>
    <property type="match status" value="1"/>
</dbReference>
<reference evidence="2" key="2">
    <citation type="journal article" date="2019" name="Genome Biol. Evol.">
        <title>Day and night: Metabolic profiles and evolutionary relationships of six axenic non-marine cyanobacteria.</title>
        <authorList>
            <person name="Will S.E."/>
            <person name="Henke P."/>
            <person name="Boedeker C."/>
            <person name="Huang S."/>
            <person name="Brinkmann H."/>
            <person name="Rohde M."/>
            <person name="Jarek M."/>
            <person name="Friedl T."/>
            <person name="Seufert S."/>
            <person name="Schumacher M."/>
            <person name="Overmann J."/>
            <person name="Neumann-Schaal M."/>
            <person name="Petersen J."/>
        </authorList>
    </citation>
    <scope>NUCLEOTIDE SEQUENCE [LARGE SCALE GENOMIC DNA]</scope>
    <source>
        <strain evidence="2">PCC 7102</strain>
    </source>
</reference>
<protein>
    <submittedName>
        <fullName evidence="2">Glycosyl transferase</fullName>
    </submittedName>
</protein>
<evidence type="ECO:0000313" key="3">
    <source>
        <dbReference type="Proteomes" id="UP000271624"/>
    </source>
</evidence>
<name>A0A3S1CKZ8_9CYAN</name>
<dbReference type="RefSeq" id="WP_325052201.1">
    <property type="nucleotide sequence ID" value="NZ_RSCL01000010.1"/>
</dbReference>
<keyword evidence="2" id="KW-0808">Transferase</keyword>
<comment type="caution">
    <text evidence="2">The sequence shown here is derived from an EMBL/GenBank/DDBJ whole genome shotgun (WGS) entry which is preliminary data.</text>
</comment>
<proteinExistence type="predicted"/>
<dbReference type="PANTHER" id="PTHR22916">
    <property type="entry name" value="GLYCOSYLTRANSFERASE"/>
    <property type="match status" value="1"/>
</dbReference>
<organism evidence="2 3">
    <name type="scientific">Dulcicalothrix desertica PCC 7102</name>
    <dbReference type="NCBI Taxonomy" id="232991"/>
    <lineage>
        <taxon>Bacteria</taxon>
        <taxon>Bacillati</taxon>
        <taxon>Cyanobacteriota</taxon>
        <taxon>Cyanophyceae</taxon>
        <taxon>Nostocales</taxon>
        <taxon>Calotrichaceae</taxon>
        <taxon>Dulcicalothrix</taxon>
    </lineage>
</organism>
<keyword evidence="3" id="KW-1185">Reference proteome</keyword>
<dbReference type="InterPro" id="IPR001173">
    <property type="entry name" value="Glyco_trans_2-like"/>
</dbReference>
<gene>
    <name evidence="2" type="ORF">DSM106972_043600</name>
</gene>
<evidence type="ECO:0000313" key="2">
    <source>
        <dbReference type="EMBL" id="RUT04791.1"/>
    </source>
</evidence>
<dbReference type="Gene3D" id="3.90.550.10">
    <property type="entry name" value="Spore Coat Polysaccharide Biosynthesis Protein SpsA, Chain A"/>
    <property type="match status" value="1"/>
</dbReference>
<accession>A0A3S1CKZ8</accession>
<dbReference type="EMBL" id="RSCL01000010">
    <property type="protein sequence ID" value="RUT04791.1"/>
    <property type="molecule type" value="Genomic_DNA"/>
</dbReference>
<feature type="domain" description="Glycosyltransferase 2-like" evidence="1">
    <location>
        <begin position="9"/>
        <end position="131"/>
    </location>
</feature>
<dbReference type="SUPFAM" id="SSF53448">
    <property type="entry name" value="Nucleotide-diphospho-sugar transferases"/>
    <property type="match status" value="1"/>
</dbReference>
<evidence type="ECO:0000259" key="1">
    <source>
        <dbReference type="Pfam" id="PF00535"/>
    </source>
</evidence>
<sequence>MNMPIPKVSIVIPAYNAMKYLPDTLQSVWHQTFTDFEVILVDDGSSDDIKQWASQITDSRFKFILQPNQGASVARNTGILVSQSEYIALLDADDLWAPTKLEAHVFQLDNNPNVALSYSWTAMMNSQGQPTGRLLKPTADGNVYSKLLVKNIIDCPSVVVRRSCFNKVGLFNTKIRYNEDWEMWIRIAAVYEFSVIKEPLVYYRQHPNNVSKNWRQMQLGFNEVIKNAFKLAPRELQHLKKPSYGHANLVLAWKALQSKDKDFQLAANFRASALRYDPKQILSPEFWRLSVAIALMRYLGIGGYNRFLEFAYALRKRLSNQTSTPTTQNWKPNEIFF</sequence>
<dbReference type="PANTHER" id="PTHR22916:SF3">
    <property type="entry name" value="UDP-GLCNAC:BETAGAL BETA-1,3-N-ACETYLGLUCOSAMINYLTRANSFERASE-LIKE PROTEIN 1"/>
    <property type="match status" value="1"/>
</dbReference>
<dbReference type="GO" id="GO:0016758">
    <property type="term" value="F:hexosyltransferase activity"/>
    <property type="evidence" value="ECO:0007669"/>
    <property type="project" value="UniProtKB-ARBA"/>
</dbReference>